<dbReference type="Proteomes" id="UP000638353">
    <property type="component" value="Unassembled WGS sequence"/>
</dbReference>
<dbReference type="SUPFAM" id="SSF52540">
    <property type="entry name" value="P-loop containing nucleoside triphosphate hydrolases"/>
    <property type="match status" value="1"/>
</dbReference>
<dbReference type="InterPro" id="IPR027417">
    <property type="entry name" value="P-loop_NTPase"/>
</dbReference>
<dbReference type="EMBL" id="BMVC01000001">
    <property type="protein sequence ID" value="GHC78392.1"/>
    <property type="molecule type" value="Genomic_DNA"/>
</dbReference>
<comment type="caution">
    <text evidence="2">The sequence shown here is derived from an EMBL/GenBank/DDBJ whole genome shotgun (WGS) entry which is preliminary data.</text>
</comment>
<protein>
    <recommendedName>
        <fullName evidence="4">Tetratricopeptide repeat protein</fullName>
    </recommendedName>
</protein>
<evidence type="ECO:0008006" key="4">
    <source>
        <dbReference type="Google" id="ProtNLM"/>
    </source>
</evidence>
<organism evidence="2 3">
    <name type="scientific">Streptomyces finlayi</name>
    <dbReference type="NCBI Taxonomy" id="67296"/>
    <lineage>
        <taxon>Bacteria</taxon>
        <taxon>Bacillati</taxon>
        <taxon>Actinomycetota</taxon>
        <taxon>Actinomycetes</taxon>
        <taxon>Kitasatosporales</taxon>
        <taxon>Streptomycetaceae</taxon>
        <taxon>Streptomyces</taxon>
    </lineage>
</organism>
<evidence type="ECO:0000256" key="1">
    <source>
        <dbReference type="SAM" id="MobiDB-lite"/>
    </source>
</evidence>
<dbReference type="InterPro" id="IPR011990">
    <property type="entry name" value="TPR-like_helical_dom_sf"/>
</dbReference>
<proteinExistence type="predicted"/>
<dbReference type="SUPFAM" id="SSF48452">
    <property type="entry name" value="TPR-like"/>
    <property type="match status" value="2"/>
</dbReference>
<gene>
    <name evidence="2" type="ORF">GCM10010334_03590</name>
</gene>
<feature type="region of interest" description="Disordered" evidence="1">
    <location>
        <begin position="777"/>
        <end position="816"/>
    </location>
</feature>
<evidence type="ECO:0000313" key="3">
    <source>
        <dbReference type="Proteomes" id="UP000638353"/>
    </source>
</evidence>
<evidence type="ECO:0000313" key="2">
    <source>
        <dbReference type="EMBL" id="GHC78392.1"/>
    </source>
</evidence>
<accession>A0A918WSH0</accession>
<reference evidence="2" key="1">
    <citation type="journal article" date="2014" name="Int. J. Syst. Evol. Microbiol.">
        <title>Complete genome sequence of Corynebacterium casei LMG S-19264T (=DSM 44701T), isolated from a smear-ripened cheese.</title>
        <authorList>
            <consortium name="US DOE Joint Genome Institute (JGI-PGF)"/>
            <person name="Walter F."/>
            <person name="Albersmeier A."/>
            <person name="Kalinowski J."/>
            <person name="Ruckert C."/>
        </authorList>
    </citation>
    <scope>NUCLEOTIDE SEQUENCE</scope>
    <source>
        <strain evidence="2">JCM 4637</strain>
    </source>
</reference>
<dbReference type="AlphaFoldDB" id="A0A918WSH0"/>
<dbReference type="Gene3D" id="3.40.50.300">
    <property type="entry name" value="P-loop containing nucleotide triphosphate hydrolases"/>
    <property type="match status" value="1"/>
</dbReference>
<reference evidence="2" key="2">
    <citation type="submission" date="2020-09" db="EMBL/GenBank/DDBJ databases">
        <authorList>
            <person name="Sun Q."/>
            <person name="Ohkuma M."/>
        </authorList>
    </citation>
    <scope>NUCLEOTIDE SEQUENCE</scope>
    <source>
        <strain evidence="2">JCM 4637</strain>
    </source>
</reference>
<sequence>MRHSLRGPVPPPRVDLVGRDEECDALVSALTSDAGSRLLHLHGDPGAGTSALAAEVARQAGECLRLPVHWLPVGAAAGILPPLPLLRLAAQLDVPRLRLASRWKHLTGTEVDSLDFAGDLVHSALRERPAVVVLDGIPNEKTGDILSQPFRRTRAVALFTSYEDWPLADEGLLSHGVRPLPEHAVRELFHRKWDQGPSYVYQLHEGCGGLPGFLPLARSARLSSDWIPPSRTGDLHYIAHRALEWRCGELLNLLEKSDRKEFDTRSLGPPVMRHLFAEPGERVEPLVAELLRVGLAHPLSPTRFRLVTDRPRIVRYTPPDQERYRYGPTRLARTPQRHRQPLLDAAHHQALGTAHAFDGIAGDNGDEPAPDLWEASLGLAESADDHLDLLALESDSWEPNTHELANLLARYFVRRGDHHRLAALHLVRTRALHLRAPAFPLSQSTAARQLGAPLPALRTLRKHRPFTQTFLELALCQRDLGDHINALRTVADGLREYPDTPALLSLKGELLTDQGRYEDAARALDTAITLHNREGGRHGLAVANLRRGRLGLLAPRAMDGRDTEQWLGTAQLGFEDSGDERGLAWTATALGRLNLTQETFDRALAAHRATEDVRGVAWTRYYSALALADSTARGPVGSRERRDAALLRLTEALELFKKLGDRLGQAWALHQLAVLLRERAAAEVRPGSAMDADLVEELRRLWDRAFQLFMTSGCLHGQAWTLLEQGLHLAVHDQDDPGRAHRLLTSADDLFADLGDTRGRAWTTYLLALVNSRIDRPAAPGPDPSFGPLLQRAMTSGPRVPEPAAHATPSHPVPPLRAVRDVLLPYPLGDDHEPPAPTASLDDSDRCRIVLDLLDDGPGIRLLLRVVPGPRHPWATGETPWLTATAAPRTAVSVEPVGATLRPSASPRHGAEFGLEPHRPGVHILRFTVAHADSGTVLQQVETEIELPESDRPHGRTGPVPHHAERT</sequence>
<dbReference type="RefSeq" id="WP_189820870.1">
    <property type="nucleotide sequence ID" value="NZ_BMVC01000001.1"/>
</dbReference>
<feature type="region of interest" description="Disordered" evidence="1">
    <location>
        <begin position="946"/>
        <end position="967"/>
    </location>
</feature>
<dbReference type="Gene3D" id="1.25.40.10">
    <property type="entry name" value="Tetratricopeptide repeat domain"/>
    <property type="match status" value="2"/>
</dbReference>
<name>A0A918WSH0_9ACTN</name>